<dbReference type="AlphaFoldDB" id="A0A2R4BLQ3"/>
<dbReference type="PANTHER" id="PTHR34387:SF1">
    <property type="entry name" value="PERIPLASMIC IMMUNOGENIC PROTEIN"/>
    <property type="match status" value="1"/>
</dbReference>
<feature type="signal peptide" evidence="1">
    <location>
        <begin position="1"/>
        <end position="27"/>
    </location>
</feature>
<feature type="chain" id="PRO_5015321402" evidence="1">
    <location>
        <begin position="28"/>
        <end position="242"/>
    </location>
</feature>
<dbReference type="InterPro" id="IPR052022">
    <property type="entry name" value="26kDa_periplasmic_antigen"/>
</dbReference>
<dbReference type="EMBL" id="CP028339">
    <property type="protein sequence ID" value="AVR88259.1"/>
    <property type="molecule type" value="Genomic_DNA"/>
</dbReference>
<proteinExistence type="predicted"/>
<evidence type="ECO:0000256" key="1">
    <source>
        <dbReference type="SAM" id="SignalP"/>
    </source>
</evidence>
<keyword evidence="3" id="KW-1185">Reference proteome</keyword>
<name>A0A2R4BLQ3_THAAR</name>
<dbReference type="InterPro" id="IPR007497">
    <property type="entry name" value="SIMPL/DUF541"/>
</dbReference>
<dbReference type="GO" id="GO:0006974">
    <property type="term" value="P:DNA damage response"/>
    <property type="evidence" value="ECO:0007669"/>
    <property type="project" value="TreeGrafter"/>
</dbReference>
<dbReference type="Gene3D" id="3.30.110.170">
    <property type="entry name" value="Protein of unknown function (DUF541), domain 1"/>
    <property type="match status" value="1"/>
</dbReference>
<dbReference type="Proteomes" id="UP000241885">
    <property type="component" value="Chromosome"/>
</dbReference>
<organism evidence="2 3">
    <name type="scientific">Thauera aromatica K172</name>
    <dbReference type="NCBI Taxonomy" id="44139"/>
    <lineage>
        <taxon>Bacteria</taxon>
        <taxon>Pseudomonadati</taxon>
        <taxon>Pseudomonadota</taxon>
        <taxon>Betaproteobacteria</taxon>
        <taxon>Rhodocyclales</taxon>
        <taxon>Zoogloeaceae</taxon>
        <taxon>Thauera</taxon>
    </lineage>
</organism>
<accession>A0A2R4BLQ3</accession>
<sequence>MPTPAFLRGAALLVIALQFWPASPALAQPAPIAQTKHTAPGVDLSASAERSATNDLAVAVLYAEHSAPTPAAVASELNRRIAAALQLAASHADVDTRSGNTSTWPVYAKEGGGQIEAWRMRSEIRLESRKLAAMSELIGTLQNSLALSQITLQPSPETRRGAIDAATVAALRAFEQRAELIAGTLGKRYRITHLSVGDGDLPPPVLPRMRAAALAAEAAPAPLEGGESRVSVHVSGRIELID</sequence>
<dbReference type="Gene3D" id="3.30.70.2970">
    <property type="entry name" value="Protein of unknown function (DUF541), domain 2"/>
    <property type="match status" value="1"/>
</dbReference>
<evidence type="ECO:0000313" key="3">
    <source>
        <dbReference type="Proteomes" id="UP000241885"/>
    </source>
</evidence>
<protein>
    <submittedName>
        <fullName evidence="2">DUF541 protein</fullName>
    </submittedName>
</protein>
<gene>
    <name evidence="2" type="ORF">Tharo_1331</name>
</gene>
<dbReference type="RefSeq" id="WP_107220540.1">
    <property type="nucleotide sequence ID" value="NZ_CP028339.1"/>
</dbReference>
<reference evidence="2 3" key="1">
    <citation type="submission" date="2018-03" db="EMBL/GenBank/DDBJ databases">
        <title>Complete genome sequence of Thauera aromatica, a model organism for studying aromatic compound degradation under denitrifying conditions.</title>
        <authorList>
            <person name="Lo H.-Y."/>
            <person name="Goris T."/>
            <person name="Boll M."/>
            <person name="Mueller J.A."/>
        </authorList>
    </citation>
    <scope>NUCLEOTIDE SEQUENCE [LARGE SCALE GENOMIC DNA]</scope>
    <source>
        <strain evidence="2 3">K172</strain>
    </source>
</reference>
<dbReference type="KEGG" id="tak:Tharo_1331"/>
<dbReference type="OrthoDB" id="7062395at2"/>
<keyword evidence="1" id="KW-0732">Signal</keyword>
<dbReference type="PANTHER" id="PTHR34387">
    <property type="entry name" value="SLR1258 PROTEIN"/>
    <property type="match status" value="1"/>
</dbReference>
<dbReference type="Pfam" id="PF04402">
    <property type="entry name" value="SIMPL"/>
    <property type="match status" value="1"/>
</dbReference>
<evidence type="ECO:0000313" key="2">
    <source>
        <dbReference type="EMBL" id="AVR88259.1"/>
    </source>
</evidence>